<dbReference type="Proteomes" id="UP000751190">
    <property type="component" value="Unassembled WGS sequence"/>
</dbReference>
<keyword evidence="3" id="KW-0677">Repeat</keyword>
<gene>
    <name evidence="9" type="ORF">KFE25_003357</name>
</gene>
<feature type="transmembrane region" description="Helical" evidence="7">
    <location>
        <begin position="1912"/>
        <end position="1934"/>
    </location>
</feature>
<evidence type="ECO:0000313" key="10">
    <source>
        <dbReference type="Proteomes" id="UP000751190"/>
    </source>
</evidence>
<evidence type="ECO:0000256" key="2">
    <source>
        <dbReference type="ARBA" id="ARBA00022692"/>
    </source>
</evidence>
<feature type="compositionally biased region" description="Low complexity" evidence="6">
    <location>
        <begin position="1458"/>
        <end position="1476"/>
    </location>
</feature>
<evidence type="ECO:0000313" key="9">
    <source>
        <dbReference type="EMBL" id="KAG8464294.1"/>
    </source>
</evidence>
<reference evidence="9" key="1">
    <citation type="submission" date="2021-05" db="EMBL/GenBank/DDBJ databases">
        <title>The genome of the haptophyte Pavlova lutheri (Diacronema luteri, Pavlovales) - a model for lipid biosynthesis in eukaryotic algae.</title>
        <authorList>
            <person name="Hulatt C.J."/>
            <person name="Posewitz M.C."/>
        </authorList>
    </citation>
    <scope>NUCLEOTIDE SEQUENCE</scope>
    <source>
        <strain evidence="9">NIVA-4/92</strain>
    </source>
</reference>
<feature type="region of interest" description="Disordered" evidence="6">
    <location>
        <begin position="1418"/>
        <end position="1505"/>
    </location>
</feature>
<feature type="transmembrane region" description="Helical" evidence="7">
    <location>
        <begin position="1810"/>
        <end position="1828"/>
    </location>
</feature>
<feature type="region of interest" description="Disordered" evidence="6">
    <location>
        <begin position="392"/>
        <end position="450"/>
    </location>
</feature>
<comment type="subcellular location">
    <subcellularLocation>
        <location evidence="1">Membrane</location>
        <topology evidence="1">Multi-pass membrane protein</topology>
    </subcellularLocation>
</comment>
<feature type="compositionally biased region" description="Low complexity" evidence="6">
    <location>
        <begin position="558"/>
        <end position="594"/>
    </location>
</feature>
<evidence type="ECO:0000256" key="7">
    <source>
        <dbReference type="SAM" id="Phobius"/>
    </source>
</evidence>
<protein>
    <recommendedName>
        <fullName evidence="8">Polycystin cation channel PKD1/PKD2 domain-containing protein</fullName>
    </recommendedName>
</protein>
<feature type="region of interest" description="Disordered" evidence="6">
    <location>
        <begin position="126"/>
        <end position="154"/>
    </location>
</feature>
<feature type="transmembrane region" description="Helical" evidence="7">
    <location>
        <begin position="1849"/>
        <end position="1875"/>
    </location>
</feature>
<evidence type="ECO:0000256" key="4">
    <source>
        <dbReference type="ARBA" id="ARBA00022989"/>
    </source>
</evidence>
<sequence>MEAEASVPSARRRALPASLPMLITPEDEERLMIPSMPGNSSRPSRQSRVSCGGTPISYAGAGDARRSSDSEARPPSQPYCASADDRNEACASRSSRLSECEQSEGERSGRSRGVLSSPLAILAAMQSGRRATPERSSGAGESLRIPRSPALGSRLGRTSLGLAKAISRLASGGRKSRVRNTQADASLASELVGDEGECSKASVDCGDTVISVSFSPDARLFAAGGNRNAVHVHATRDGAHIATLQAQAGVTCIRWAQYGTGTYLIVGTFSGVIRFFDAATAEELAACQWNRGQPIAAMSLSADGTTLAVGGNTSEFVTFRLELMRRGSVGSSAPASHDASPRAVAALEVGAAGCGGPRAPPADGAAPAGCVAAERALNAARGRVTPILIATAEESGNDDSKSSRANAAEPASADATAVGDAAGARAPRPPADAPHPSAAPTDPPPGGAAGVSRLQLALVERARRGTDAAVDAPPLGRRATSGSRAGASEPLRDLSGSDSERTFRVTPCGRAQYKGNVNGIELETATGSLVVVAGEARVVEVYALDTRARAPAGGAGRRPGAPSSHASNPPSARALSPASHPASSRRSSAASAHSSGGGTQRSTIGAAGTTVAAAIASTFASLPASPFRRAKRPATWAVARDTGEADAQLECVLTLRAHFLVSTAVHSIALASSARAPADAPRATRAGEAAAPGAAGDAPGVRRGALERSLLAVGASTHTELWSVLWEPPRAAPPVASSRRTSGDGAGWRPAAAAAAAAAAAVGAGAGTAPRRLAWRCEPIRRIDAAALSGGVAFSASALQLAVAGNERVSVHSIHDGAVLHVYKLAARARCVDLASAGTHVVFGGFDKRATLYRTNAGAELLRFAAPGRGDIVRSVHKLNGLVAIGGESNGSGFARIFGARDEGRQRVVLREWQLRKPVWCVRLSPDRSLCCVGGYDESARVFCVLSGDELSALKYEALPGGPPAFVWSCAWAAERSWLAVGCWNGSCFVYALARTPRTAGGGVGGGEGGAGGGASAAGRPLGGGGKSPVAQSDGLRPAGAAGAAGARQLSPIGIGARASLDVRVVCQVGRRDRVYSVALSADGTRLAVGGRDQCVALYNVDGGELIWEYRDSDFVYAVAISDRRTRVACGGMSKKLTVLHAHTGTALLEMPVGGTVWTVALSADGSRVACGGELAQLSVYETASGGEVAVLPTHEPVYDAQLSETSLCCASGDQGVVYGRGGQSYAWDEGPSYDVAAAIIRSPSTSDEQRLRFLRTTLTQHPTLVNMTERLSRCCLLKMLVESTADPAVISLALSVRTAIGLVADLAGATALDTALEQSNRKTIRSILDAVQQGSISRAPGSIEQVMRNFAALAHAFPHELLRFVKKMPLEAEPEILDDASRSDTVVISSYLVAGSMERAPRGIWEAELRKIRHDQGLPNARADSSLSLQSPLRSPNERAQRAGGGGGAVWPPPLPARCSSRAALAAAPSAARGESPPDAHAGEAPRSALRAAGGSEQRSWHVPGASTGLGGWLERLCPPLAQAWAELDGGGAAGPPRLERRASHGTSAQSPMRSHVPLHAGFGGSSVSSGLAPLRVPLPNLAGWAHEPAGADGARGAGRTSHLALIVAAAVRTRDFSVFDSRAVEALMEYKWRAFAGAQFHQQLFFFTCHLLTLFIYCACMRAAADVADDDVRRWLVDTSNFEGPFLLVGWAWTTVHTVYVIFHEAGQVRHSGVVTYFADEWNVVDLLRIGTQMAISAYLALLVAAPAHMRAAFDASDVLQLGYVDHSGHAHACPPDLVSPMGECPGRAGADDEFTAPFLFDGRVLSAGWSVCLNFAGLSVILNSLKLFNYMRGFAQLGALVQMIQAIISDMVPFMVVLGILVFGFAFALTIIPSGQRRYEIALWQTLNANLYNNFNAQAFFHAGAYSAVLFQCYQLLVQVVLLNLLVAIMADSYRHVKSRTKQAAKFERARVIGEMETSPQLLSILLRKLFQRQEEWVRAPRWLHILDNDERAVVDEEGGDGSKGEADEA</sequence>
<dbReference type="InterPro" id="IPR015943">
    <property type="entry name" value="WD40/YVTN_repeat-like_dom_sf"/>
</dbReference>
<feature type="region of interest" description="Disordered" evidence="6">
    <location>
        <begin position="1005"/>
        <end position="1039"/>
    </location>
</feature>
<evidence type="ECO:0000256" key="1">
    <source>
        <dbReference type="ARBA" id="ARBA00004141"/>
    </source>
</evidence>
<feature type="compositionally biased region" description="Basic and acidic residues" evidence="6">
    <location>
        <begin position="96"/>
        <end position="109"/>
    </location>
</feature>
<keyword evidence="5 7" id="KW-0472">Membrane</keyword>
<accession>A0A8J5XHK6</accession>
<feature type="region of interest" description="Disordered" evidence="6">
    <location>
        <begin position="673"/>
        <end position="698"/>
    </location>
</feature>
<dbReference type="InterPro" id="IPR036322">
    <property type="entry name" value="WD40_repeat_dom_sf"/>
</dbReference>
<dbReference type="GO" id="GO:0098703">
    <property type="term" value="P:calcium ion import across plasma membrane"/>
    <property type="evidence" value="ECO:0007669"/>
    <property type="project" value="TreeGrafter"/>
</dbReference>
<evidence type="ECO:0000259" key="8">
    <source>
        <dbReference type="Pfam" id="PF08016"/>
    </source>
</evidence>
<feature type="compositionally biased region" description="Gly residues" evidence="6">
    <location>
        <begin position="1005"/>
        <end position="1027"/>
    </location>
</feature>
<feature type="region of interest" description="Disordered" evidence="6">
    <location>
        <begin position="1"/>
        <end position="114"/>
    </location>
</feature>
<feature type="region of interest" description="Disordered" evidence="6">
    <location>
        <begin position="550"/>
        <end position="603"/>
    </location>
</feature>
<evidence type="ECO:0000256" key="6">
    <source>
        <dbReference type="SAM" id="MobiDB-lite"/>
    </source>
</evidence>
<dbReference type="PANTHER" id="PTHR10582:SF2">
    <property type="entry name" value="INACTIVE"/>
    <property type="match status" value="1"/>
</dbReference>
<keyword evidence="4 7" id="KW-1133">Transmembrane helix</keyword>
<name>A0A8J5XHK6_DIALT</name>
<dbReference type="GO" id="GO:0005216">
    <property type="term" value="F:monoatomic ion channel activity"/>
    <property type="evidence" value="ECO:0007669"/>
    <property type="project" value="InterPro"/>
</dbReference>
<dbReference type="InterPro" id="IPR024862">
    <property type="entry name" value="TRPV"/>
</dbReference>
<dbReference type="EMBL" id="JAGTXO010000013">
    <property type="protein sequence ID" value="KAG8464294.1"/>
    <property type="molecule type" value="Genomic_DNA"/>
</dbReference>
<dbReference type="SUPFAM" id="SSF50978">
    <property type="entry name" value="WD40 repeat-like"/>
    <property type="match status" value="2"/>
</dbReference>
<dbReference type="PANTHER" id="PTHR10582">
    <property type="entry name" value="TRANSIENT RECEPTOR POTENTIAL ION CHANNEL PROTEIN"/>
    <property type="match status" value="1"/>
</dbReference>
<feature type="domain" description="Polycystin cation channel PKD1/PKD2" evidence="8">
    <location>
        <begin position="1814"/>
        <end position="1940"/>
    </location>
</feature>
<proteinExistence type="predicted"/>
<keyword evidence="10" id="KW-1185">Reference proteome</keyword>
<feature type="compositionally biased region" description="Low complexity" evidence="6">
    <location>
        <begin position="1426"/>
        <end position="1436"/>
    </location>
</feature>
<dbReference type="Pfam" id="PF08016">
    <property type="entry name" value="PKD_channel"/>
    <property type="match status" value="1"/>
</dbReference>
<dbReference type="Gene3D" id="2.130.10.10">
    <property type="entry name" value="YVTN repeat-like/Quinoprotein amine dehydrogenase"/>
    <property type="match status" value="3"/>
</dbReference>
<evidence type="ECO:0000256" key="5">
    <source>
        <dbReference type="ARBA" id="ARBA00023136"/>
    </source>
</evidence>
<feature type="compositionally biased region" description="Low complexity" evidence="6">
    <location>
        <begin position="410"/>
        <end position="426"/>
    </location>
</feature>
<dbReference type="InterPro" id="IPR013122">
    <property type="entry name" value="PKD1_2_channel"/>
</dbReference>
<organism evidence="9 10">
    <name type="scientific">Diacronema lutheri</name>
    <name type="common">Unicellular marine alga</name>
    <name type="synonym">Monochrysis lutheri</name>
    <dbReference type="NCBI Taxonomy" id="2081491"/>
    <lineage>
        <taxon>Eukaryota</taxon>
        <taxon>Haptista</taxon>
        <taxon>Haptophyta</taxon>
        <taxon>Pavlovophyceae</taxon>
        <taxon>Pavlovales</taxon>
        <taxon>Pavlovaceae</taxon>
        <taxon>Diacronema</taxon>
    </lineage>
</organism>
<evidence type="ECO:0000256" key="3">
    <source>
        <dbReference type="ARBA" id="ARBA00022737"/>
    </source>
</evidence>
<feature type="region of interest" description="Disordered" evidence="6">
    <location>
        <begin position="464"/>
        <end position="503"/>
    </location>
</feature>
<feature type="compositionally biased region" description="Polar residues" evidence="6">
    <location>
        <begin position="37"/>
        <end position="49"/>
    </location>
</feature>
<feature type="region of interest" description="Disordered" evidence="6">
    <location>
        <begin position="1529"/>
        <end position="1555"/>
    </location>
</feature>
<dbReference type="Pfam" id="PF00400">
    <property type="entry name" value="WD40"/>
    <property type="match status" value="3"/>
</dbReference>
<dbReference type="GO" id="GO:0005886">
    <property type="term" value="C:plasma membrane"/>
    <property type="evidence" value="ECO:0007669"/>
    <property type="project" value="TreeGrafter"/>
</dbReference>
<keyword evidence="2 7" id="KW-0812">Transmembrane</keyword>
<dbReference type="InterPro" id="IPR001680">
    <property type="entry name" value="WD40_rpt"/>
</dbReference>
<comment type="caution">
    <text evidence="9">The sequence shown here is derived from an EMBL/GenBank/DDBJ whole genome shotgun (WGS) entry which is preliminary data.</text>
</comment>
<dbReference type="SMART" id="SM00320">
    <property type="entry name" value="WD40"/>
    <property type="match status" value="9"/>
</dbReference>
<feature type="compositionally biased region" description="Basic and acidic residues" evidence="6">
    <location>
        <begin position="63"/>
        <end position="72"/>
    </location>
</feature>